<organism evidence="2 3">
    <name type="scientific">Rhodonia placenta</name>
    <dbReference type="NCBI Taxonomy" id="104341"/>
    <lineage>
        <taxon>Eukaryota</taxon>
        <taxon>Fungi</taxon>
        <taxon>Dikarya</taxon>
        <taxon>Basidiomycota</taxon>
        <taxon>Agaricomycotina</taxon>
        <taxon>Agaricomycetes</taxon>
        <taxon>Polyporales</taxon>
        <taxon>Adustoporiaceae</taxon>
        <taxon>Rhodonia</taxon>
    </lineage>
</organism>
<reference evidence="2" key="1">
    <citation type="submission" date="2020-11" db="EMBL/GenBank/DDBJ databases">
        <authorList>
            <person name="Koelle M."/>
            <person name="Horta M.A.C."/>
            <person name="Nowrousian M."/>
            <person name="Ohm R.A."/>
            <person name="Benz P."/>
            <person name="Pilgard A."/>
        </authorList>
    </citation>
    <scope>NUCLEOTIDE SEQUENCE</scope>
    <source>
        <strain evidence="2">FPRL280</strain>
    </source>
</reference>
<evidence type="ECO:0000259" key="1">
    <source>
        <dbReference type="Pfam" id="PF00004"/>
    </source>
</evidence>
<dbReference type="InterPro" id="IPR003959">
    <property type="entry name" value="ATPase_AAA_core"/>
</dbReference>
<dbReference type="InterPro" id="IPR027417">
    <property type="entry name" value="P-loop_NTPase"/>
</dbReference>
<reference evidence="2" key="2">
    <citation type="journal article" name="Front. Microbiol.">
        <title>Degradative Capacity of Two Strains of Rhodonia placenta: From Phenotype to Genotype.</title>
        <authorList>
            <person name="Kolle M."/>
            <person name="Horta M.A.C."/>
            <person name="Nowrousian M."/>
            <person name="Ohm R.A."/>
            <person name="Benz J.P."/>
            <person name="Pilgard A."/>
        </authorList>
    </citation>
    <scope>NUCLEOTIDE SEQUENCE</scope>
    <source>
        <strain evidence="2">FPRL280</strain>
    </source>
</reference>
<gene>
    <name evidence="2" type="ORF">IEO21_06538</name>
</gene>
<dbReference type="Gene3D" id="3.40.50.300">
    <property type="entry name" value="P-loop containing nucleotide triphosphate hydrolases"/>
    <property type="match status" value="1"/>
</dbReference>
<dbReference type="Proteomes" id="UP000639403">
    <property type="component" value="Unassembled WGS sequence"/>
</dbReference>
<dbReference type="AlphaFoldDB" id="A0A8H7U122"/>
<dbReference type="PANTHER" id="PTHR46411:SF3">
    <property type="entry name" value="AAA+ ATPASE DOMAIN-CONTAINING PROTEIN"/>
    <property type="match status" value="1"/>
</dbReference>
<dbReference type="EMBL" id="JADOXO010000150">
    <property type="protein sequence ID" value="KAF9811534.1"/>
    <property type="molecule type" value="Genomic_DNA"/>
</dbReference>
<proteinExistence type="predicted"/>
<dbReference type="SUPFAM" id="SSF52540">
    <property type="entry name" value="P-loop containing nucleoside triphosphate hydrolases"/>
    <property type="match status" value="1"/>
</dbReference>
<feature type="domain" description="ATPase AAA-type core" evidence="1">
    <location>
        <begin position="65"/>
        <end position="180"/>
    </location>
</feature>
<evidence type="ECO:0000313" key="3">
    <source>
        <dbReference type="Proteomes" id="UP000639403"/>
    </source>
</evidence>
<dbReference type="GO" id="GO:0016887">
    <property type="term" value="F:ATP hydrolysis activity"/>
    <property type="evidence" value="ECO:0007669"/>
    <property type="project" value="InterPro"/>
</dbReference>
<protein>
    <recommendedName>
        <fullName evidence="1">ATPase AAA-type core domain-containing protein</fullName>
    </recommendedName>
</protein>
<dbReference type="GO" id="GO:0005524">
    <property type="term" value="F:ATP binding"/>
    <property type="evidence" value="ECO:0007669"/>
    <property type="project" value="InterPro"/>
</dbReference>
<dbReference type="Pfam" id="PF00004">
    <property type="entry name" value="AAA"/>
    <property type="match status" value="1"/>
</dbReference>
<accession>A0A8H7U122</accession>
<comment type="caution">
    <text evidence="2">The sequence shown here is derived from an EMBL/GenBank/DDBJ whole genome shotgun (WGS) entry which is preliminary data.</text>
</comment>
<name>A0A8H7U122_9APHY</name>
<evidence type="ECO:0000313" key="2">
    <source>
        <dbReference type="EMBL" id="KAF9811534.1"/>
    </source>
</evidence>
<sequence>MCALVEFTVEHVDPFEWNDEAFAQLVIPPQHKLVLQTLIESYNSGATAKFDDFISGKGLGLVINLFGNPGTGIAYAIDSCPALIDIQPLYVVGAADLGTSAEGVDSSLTTVFKMSAAWGAVVLIDEADVFLEERSLQFLERNAMVAVFLRQLEYFRGILFLTTNRVRVFDEAFQSRIHVSLRYQDLAPDARRQIWVAFMRKVNGDTPNGGLSKADLRDLGEKKVNGRQIKNVVKTAASLAVGRQEPFGYKHLIQVLELMEQFDTRSVASSTAATELTAVAISHTMYQ</sequence>
<dbReference type="PANTHER" id="PTHR46411">
    <property type="entry name" value="FAMILY ATPASE, PUTATIVE-RELATED"/>
    <property type="match status" value="1"/>
</dbReference>